<sequence length="150" mass="16716">SPALLRRAVNCGLGSVSLRCPRRGGRAPRRAPPPQPTELRQFTALLMALKAWAKISARAVLINVAYILRKPKPLTSPMSMYTSRGPYHEQVFHKRTLYKAIKIYDGAHHGELICCLPGLGRDIGMEFLPEQFATTETCLSDMAEWIGARL</sequence>
<dbReference type="Proteomes" id="UP000626109">
    <property type="component" value="Unassembled WGS sequence"/>
</dbReference>
<gene>
    <name evidence="1" type="ORF">PGLA2088_LOCUS18807</name>
</gene>
<name>A0A813JDW4_POLGL</name>
<dbReference type="EMBL" id="CAJNNW010024753">
    <property type="protein sequence ID" value="CAE8674073.1"/>
    <property type="molecule type" value="Genomic_DNA"/>
</dbReference>
<protein>
    <submittedName>
        <fullName evidence="1">Uncharacterized protein</fullName>
    </submittedName>
</protein>
<reference evidence="1" key="1">
    <citation type="submission" date="2021-02" db="EMBL/GenBank/DDBJ databases">
        <authorList>
            <person name="Dougan E. K."/>
            <person name="Rhodes N."/>
            <person name="Thang M."/>
            <person name="Chan C."/>
        </authorList>
    </citation>
    <scope>NUCLEOTIDE SEQUENCE</scope>
</reference>
<proteinExistence type="predicted"/>
<organism evidence="1 2">
    <name type="scientific">Polarella glacialis</name>
    <name type="common">Dinoflagellate</name>
    <dbReference type="NCBI Taxonomy" id="89957"/>
    <lineage>
        <taxon>Eukaryota</taxon>
        <taxon>Sar</taxon>
        <taxon>Alveolata</taxon>
        <taxon>Dinophyceae</taxon>
        <taxon>Suessiales</taxon>
        <taxon>Suessiaceae</taxon>
        <taxon>Polarella</taxon>
    </lineage>
</organism>
<comment type="caution">
    <text evidence="1">The sequence shown here is derived from an EMBL/GenBank/DDBJ whole genome shotgun (WGS) entry which is preliminary data.</text>
</comment>
<evidence type="ECO:0000313" key="1">
    <source>
        <dbReference type="EMBL" id="CAE8674073.1"/>
    </source>
</evidence>
<dbReference type="AlphaFoldDB" id="A0A813JDW4"/>
<accession>A0A813JDW4</accession>
<evidence type="ECO:0000313" key="2">
    <source>
        <dbReference type="Proteomes" id="UP000626109"/>
    </source>
</evidence>
<feature type="non-terminal residue" evidence="1">
    <location>
        <position position="150"/>
    </location>
</feature>